<keyword evidence="4 6" id="KW-1133">Transmembrane helix</keyword>
<feature type="domain" description="ComEC/Rec2-related protein" evidence="8">
    <location>
        <begin position="237"/>
        <end position="510"/>
    </location>
</feature>
<feature type="transmembrane region" description="Helical" evidence="6">
    <location>
        <begin position="369"/>
        <end position="386"/>
    </location>
</feature>
<dbReference type="Pfam" id="PF00753">
    <property type="entry name" value="Lactamase_B"/>
    <property type="match status" value="1"/>
</dbReference>
<name>A0A7W7SFB5_9ACTN</name>
<keyword evidence="3 6" id="KW-0812">Transmembrane</keyword>
<dbReference type="InterPro" id="IPR001279">
    <property type="entry name" value="Metallo-B-lactamas"/>
</dbReference>
<evidence type="ECO:0000256" key="4">
    <source>
        <dbReference type="ARBA" id="ARBA00022989"/>
    </source>
</evidence>
<comment type="subcellular location">
    <subcellularLocation>
        <location evidence="1">Cell membrane</location>
        <topology evidence="1">Multi-pass membrane protein</topology>
    </subcellularLocation>
</comment>
<evidence type="ECO:0000256" key="5">
    <source>
        <dbReference type="ARBA" id="ARBA00023136"/>
    </source>
</evidence>
<protein>
    <submittedName>
        <fullName evidence="9">Competence protein ComEC</fullName>
    </submittedName>
</protein>
<dbReference type="GO" id="GO:0005886">
    <property type="term" value="C:plasma membrane"/>
    <property type="evidence" value="ECO:0007669"/>
    <property type="project" value="UniProtKB-SubCell"/>
</dbReference>
<dbReference type="EMBL" id="JACHJR010000001">
    <property type="protein sequence ID" value="MBB4949322.1"/>
    <property type="molecule type" value="Genomic_DNA"/>
</dbReference>
<feature type="transmembrane region" description="Helical" evidence="6">
    <location>
        <begin position="322"/>
        <end position="338"/>
    </location>
</feature>
<dbReference type="AlphaFoldDB" id="A0A7W7SFB5"/>
<feature type="domain" description="Metallo-beta-lactamase" evidence="7">
    <location>
        <begin position="577"/>
        <end position="666"/>
    </location>
</feature>
<evidence type="ECO:0000256" key="3">
    <source>
        <dbReference type="ARBA" id="ARBA00022692"/>
    </source>
</evidence>
<organism evidence="9 10">
    <name type="scientific">Kitasatospora gansuensis</name>
    <dbReference type="NCBI Taxonomy" id="258050"/>
    <lineage>
        <taxon>Bacteria</taxon>
        <taxon>Bacillati</taxon>
        <taxon>Actinomycetota</taxon>
        <taxon>Actinomycetes</taxon>
        <taxon>Kitasatosporales</taxon>
        <taxon>Streptomycetaceae</taxon>
        <taxon>Kitasatospora</taxon>
    </lineage>
</organism>
<evidence type="ECO:0000256" key="2">
    <source>
        <dbReference type="ARBA" id="ARBA00022475"/>
    </source>
</evidence>
<evidence type="ECO:0000313" key="10">
    <source>
        <dbReference type="Proteomes" id="UP000573327"/>
    </source>
</evidence>
<feature type="transmembrane region" description="Helical" evidence="6">
    <location>
        <begin position="291"/>
        <end position="316"/>
    </location>
</feature>
<evidence type="ECO:0000259" key="8">
    <source>
        <dbReference type="Pfam" id="PF03772"/>
    </source>
</evidence>
<accession>A0A7W7SFB5</accession>
<sequence>MTVHPVAPHPAEPADLRLLAPTVAVWAVTAAVLGLGAQHRPLLLGAAALLVVTALVLLHRTAPSGALIAATLLAAAAATAGTTLHTADLHRGPIPALARSEAPPQLTVELTVTGDPKPRTSHARGTTPGQSMLTLAATVDRVGAEVATTTPVTVVVRAQDVAAWREVIPSTRLRADVRLLPATEEYRSTAAALLAQGPPRQLEAPGHAQQLAARLRAGLRAATDHLATDPRGLLPGLVVGDTTRLPADLDQAFRATDLGHLTAVSGANLAIVLAVLLGTPSRAGSTARGGLAGLLGLPLRTTALVGAALTVAFVTVCRPEPSVLRAAATGLVGLLALATGRPRQALPALCSAVLLLLLFDPYLARSFGFLFSVLATTGLLTLGPRWSAALRARGWPEYLAAAAGATAAAQALCAPATILLAPRISLVAIPCNLLAEAAVAPATLLGFATLAVDPLSRPAARLLADLAAVPTGWLAAVARHGAALPGAQLNWPGGLFGAALLALATLALAWSARPLRAASRFRPVAATLLTLTLLLAVLRPAPLARLATGWPPPDWRFVMCDVDQGDMSVLPIGSPADSAIVVDTGPDPLAADRCLRELGITTVPLIILSHYHADHVEGLPGVLRGRTVGAVQVTTLDSPPGERARVLAWSAAAQVPVLPARPDERRSAGPDLSWQLLWPTDPLDPTAPGANNASIALIATVGRPPDVLRIALLGDLEPPAQAALRARLTPPQVEVLKVAHHGSAHQDEELTSALHPRLALISCGPENPYGHPSPATVDRLRSLGATVLRTDRSGAIAVIGSATTLHAVTQGAEP</sequence>
<keyword evidence="5 6" id="KW-0472">Membrane</keyword>
<dbReference type="Proteomes" id="UP000573327">
    <property type="component" value="Unassembled WGS sequence"/>
</dbReference>
<evidence type="ECO:0000256" key="6">
    <source>
        <dbReference type="SAM" id="Phobius"/>
    </source>
</evidence>
<dbReference type="PANTHER" id="PTHR30619:SF1">
    <property type="entry name" value="RECOMBINATION PROTEIN 2"/>
    <property type="match status" value="1"/>
</dbReference>
<dbReference type="Gene3D" id="3.60.15.10">
    <property type="entry name" value="Ribonuclease Z/Hydroxyacylglutathione hydrolase-like"/>
    <property type="match status" value="1"/>
</dbReference>
<keyword evidence="2" id="KW-1003">Cell membrane</keyword>
<dbReference type="InterPro" id="IPR052159">
    <property type="entry name" value="Competence_DNA_uptake"/>
</dbReference>
<dbReference type="NCBIfam" id="TIGR00360">
    <property type="entry name" value="ComEC_N-term"/>
    <property type="match status" value="1"/>
</dbReference>
<evidence type="ECO:0000313" key="9">
    <source>
        <dbReference type="EMBL" id="MBB4949322.1"/>
    </source>
</evidence>
<dbReference type="Pfam" id="PF03772">
    <property type="entry name" value="Competence"/>
    <property type="match status" value="1"/>
</dbReference>
<feature type="transmembrane region" description="Helical" evidence="6">
    <location>
        <begin position="18"/>
        <end position="35"/>
    </location>
</feature>
<feature type="transmembrane region" description="Helical" evidence="6">
    <location>
        <begin position="427"/>
        <end position="450"/>
    </location>
</feature>
<feature type="transmembrane region" description="Helical" evidence="6">
    <location>
        <begin position="65"/>
        <end position="84"/>
    </location>
</feature>
<dbReference type="PANTHER" id="PTHR30619">
    <property type="entry name" value="DNA INTERNALIZATION/COMPETENCE PROTEIN COMEC/REC2"/>
    <property type="match status" value="1"/>
</dbReference>
<evidence type="ECO:0000259" key="7">
    <source>
        <dbReference type="Pfam" id="PF00753"/>
    </source>
</evidence>
<gene>
    <name evidence="9" type="ORF">F4556_004857</name>
</gene>
<comment type="caution">
    <text evidence="9">The sequence shown here is derived from an EMBL/GenBank/DDBJ whole genome shotgun (WGS) entry which is preliminary data.</text>
</comment>
<dbReference type="InterPro" id="IPR036866">
    <property type="entry name" value="RibonucZ/Hydroxyglut_hydro"/>
</dbReference>
<feature type="transmembrane region" description="Helical" evidence="6">
    <location>
        <begin position="494"/>
        <end position="512"/>
    </location>
</feature>
<proteinExistence type="predicted"/>
<dbReference type="InterPro" id="IPR004477">
    <property type="entry name" value="ComEC_N"/>
</dbReference>
<feature type="transmembrane region" description="Helical" evidence="6">
    <location>
        <begin position="524"/>
        <end position="541"/>
    </location>
</feature>
<keyword evidence="10" id="KW-1185">Reference proteome</keyword>
<dbReference type="RefSeq" id="WP_184919574.1">
    <property type="nucleotide sequence ID" value="NZ_JACHJR010000001.1"/>
</dbReference>
<reference evidence="9 10" key="1">
    <citation type="submission" date="2020-08" db="EMBL/GenBank/DDBJ databases">
        <title>Sequencing the genomes of 1000 actinobacteria strains.</title>
        <authorList>
            <person name="Klenk H.-P."/>
        </authorList>
    </citation>
    <scope>NUCLEOTIDE SEQUENCE [LARGE SCALE GENOMIC DNA]</scope>
    <source>
        <strain evidence="9 10">DSM 44786</strain>
    </source>
</reference>
<dbReference type="SUPFAM" id="SSF56281">
    <property type="entry name" value="Metallo-hydrolase/oxidoreductase"/>
    <property type="match status" value="1"/>
</dbReference>
<feature type="transmembrane region" description="Helical" evidence="6">
    <location>
        <begin position="398"/>
        <end position="421"/>
    </location>
</feature>
<feature type="transmembrane region" description="Helical" evidence="6">
    <location>
        <begin position="345"/>
        <end position="363"/>
    </location>
</feature>
<evidence type="ECO:0000256" key="1">
    <source>
        <dbReference type="ARBA" id="ARBA00004651"/>
    </source>
</evidence>
<feature type="transmembrane region" description="Helical" evidence="6">
    <location>
        <begin position="42"/>
        <end position="59"/>
    </location>
</feature>